<dbReference type="Gene3D" id="6.10.140.530">
    <property type="match status" value="1"/>
</dbReference>
<accession>A0A3R6ZVS8</accession>
<dbReference type="PANTHER" id="PTHR37066:SF1">
    <property type="entry name" value="LNS2_PITP DOMAIN-CONTAINING PROTEIN"/>
    <property type="match status" value="1"/>
</dbReference>
<dbReference type="AlphaFoldDB" id="A0A3R6ZVS8"/>
<dbReference type="PANTHER" id="PTHR37066">
    <property type="entry name" value="HELICASE-ASSOCIATED"/>
    <property type="match status" value="1"/>
</dbReference>
<name>A0A3R6ZVS8_9STRA</name>
<dbReference type="InterPro" id="IPR005114">
    <property type="entry name" value="Helicase_assoc"/>
</dbReference>
<sequence length="349" mass="39820">MLGRWQGMARGVAAASAMTIAVRTMSTRNARGQSWHVTLMALKSYNEQHGHLQVPQSFVVADSTSTDDTTEWPPETKGLKLGKVVNRLRVALKKNTLTEEQQKDLNDVGFEYVARVTWSDKLTALKLYHSINGHTNVPTSFKVPLDDPNWPSHLAGIPLGTVVKGLRFHREALPKPRRAQLDQVGFVWSSWDLSWKKRMLALQTYRDIHGDLDVPPEFTVPEGDPKWPAPTWGLKLYTAVRNIQSRSHRLNFEQLDELHQLGFQWDKVEFTFACRADAWKLYCDMHQSRHVPESFVVPRDAPWPRRMWDLPLGRVVGAVLSKPTRLTLQQLSYLHKLGLLPQEVINVVG</sequence>
<protein>
    <recommendedName>
        <fullName evidence="1">Helicase-associated domain-containing protein</fullName>
    </recommendedName>
</protein>
<evidence type="ECO:0000313" key="3">
    <source>
        <dbReference type="Proteomes" id="UP000285060"/>
    </source>
</evidence>
<dbReference type="EMBL" id="QUSY01000052">
    <property type="protein sequence ID" value="RHY33904.1"/>
    <property type="molecule type" value="Genomic_DNA"/>
</dbReference>
<dbReference type="VEuPathDB" id="FungiDB:H310_11909"/>
<feature type="domain" description="Helicase-associated" evidence="1">
    <location>
        <begin position="33"/>
        <end position="110"/>
    </location>
</feature>
<evidence type="ECO:0000259" key="1">
    <source>
        <dbReference type="Pfam" id="PF03457"/>
    </source>
</evidence>
<comment type="caution">
    <text evidence="2">The sequence shown here is derived from an EMBL/GenBank/DDBJ whole genome shotgun (WGS) entry which is preliminary data.</text>
</comment>
<proteinExistence type="predicted"/>
<feature type="domain" description="Helicase-associated" evidence="1">
    <location>
        <begin position="191"/>
        <end position="263"/>
    </location>
</feature>
<dbReference type="Pfam" id="PF03457">
    <property type="entry name" value="HA"/>
    <property type="match status" value="3"/>
</dbReference>
<dbReference type="Proteomes" id="UP000285060">
    <property type="component" value="Unassembled WGS sequence"/>
</dbReference>
<reference evidence="2 3" key="1">
    <citation type="submission" date="2018-08" db="EMBL/GenBank/DDBJ databases">
        <title>Aphanomyces genome sequencing and annotation.</title>
        <authorList>
            <person name="Minardi D."/>
            <person name="Oidtmann B."/>
            <person name="Van Der Giezen M."/>
            <person name="Studholme D.J."/>
        </authorList>
    </citation>
    <scope>NUCLEOTIDE SEQUENCE [LARGE SCALE GENOMIC DNA]</scope>
    <source>
        <strain evidence="2 3">NJM0002</strain>
    </source>
</reference>
<keyword evidence="3" id="KW-1185">Reference proteome</keyword>
<gene>
    <name evidence="2" type="ORF">DYB32_003868</name>
</gene>
<evidence type="ECO:0000313" key="2">
    <source>
        <dbReference type="EMBL" id="RHY33904.1"/>
    </source>
</evidence>
<organism evidence="2 3">
    <name type="scientific">Aphanomyces invadans</name>
    <dbReference type="NCBI Taxonomy" id="157072"/>
    <lineage>
        <taxon>Eukaryota</taxon>
        <taxon>Sar</taxon>
        <taxon>Stramenopiles</taxon>
        <taxon>Oomycota</taxon>
        <taxon>Saprolegniomycetes</taxon>
        <taxon>Saprolegniales</taxon>
        <taxon>Verrucalvaceae</taxon>
        <taxon>Aphanomyces</taxon>
    </lineage>
</organism>
<feature type="domain" description="Helicase-associated" evidence="1">
    <location>
        <begin position="115"/>
        <end position="186"/>
    </location>
</feature>